<dbReference type="AlphaFoldDB" id="A0A5C8Z934"/>
<comment type="caution">
    <text evidence="1">The sequence shown here is derived from an EMBL/GenBank/DDBJ whole genome shotgun (WGS) entry which is preliminary data.</text>
</comment>
<proteinExistence type="predicted"/>
<evidence type="ECO:0000313" key="2">
    <source>
        <dbReference type="Proteomes" id="UP000321764"/>
    </source>
</evidence>
<organism evidence="1 2">
    <name type="scientific">Reinekea thalattae</name>
    <dbReference type="NCBI Taxonomy" id="2593301"/>
    <lineage>
        <taxon>Bacteria</taxon>
        <taxon>Pseudomonadati</taxon>
        <taxon>Pseudomonadota</taxon>
        <taxon>Gammaproteobacteria</taxon>
        <taxon>Oceanospirillales</taxon>
        <taxon>Saccharospirillaceae</taxon>
        <taxon>Reinekea</taxon>
    </lineage>
</organism>
<dbReference type="EMBL" id="VKAD01000001">
    <property type="protein sequence ID" value="TXR53360.1"/>
    <property type="molecule type" value="Genomic_DNA"/>
</dbReference>
<dbReference type="Proteomes" id="UP000321764">
    <property type="component" value="Unassembled WGS sequence"/>
</dbReference>
<protein>
    <submittedName>
        <fullName evidence="1">Uncharacterized protein</fullName>
    </submittedName>
</protein>
<reference evidence="1 2" key="1">
    <citation type="submission" date="2019-07" db="EMBL/GenBank/DDBJ databases">
        <title>Reinekea sp. strain SSH23 genome sequencing and assembly.</title>
        <authorList>
            <person name="Kim I."/>
        </authorList>
    </citation>
    <scope>NUCLEOTIDE SEQUENCE [LARGE SCALE GENOMIC DNA]</scope>
    <source>
        <strain evidence="1 2">SSH23</strain>
    </source>
</reference>
<dbReference type="OrthoDB" id="6120657at2"/>
<name>A0A5C8Z934_9GAMM</name>
<sequence length="75" mass="8582">MSDENERIARDFSARSAEEQQAFLENTWCNQCQQVDLGMVEPIEYEFLGRIFIEGKCSVCGEPSITEVVDDEDDD</sequence>
<dbReference type="RefSeq" id="WP_147712663.1">
    <property type="nucleotide sequence ID" value="NZ_VKAD01000001.1"/>
</dbReference>
<accession>A0A5C8Z934</accession>
<keyword evidence="2" id="KW-1185">Reference proteome</keyword>
<gene>
    <name evidence="1" type="ORF">FME95_01960</name>
</gene>
<evidence type="ECO:0000313" key="1">
    <source>
        <dbReference type="EMBL" id="TXR53360.1"/>
    </source>
</evidence>